<dbReference type="RefSeq" id="WP_285520869.1">
    <property type="nucleotide sequence ID" value="NZ_JASNGB010000006.1"/>
</dbReference>
<evidence type="ECO:0000256" key="8">
    <source>
        <dbReference type="ARBA" id="ARBA00023125"/>
    </source>
</evidence>
<feature type="binding site" evidence="14">
    <location>
        <begin position="27"/>
        <end position="34"/>
    </location>
    <ligand>
        <name>ATP</name>
        <dbReference type="ChEBI" id="CHEBI:30616"/>
    </ligand>
</feature>
<keyword evidence="10" id="KW-0413">Isomerase</keyword>
<keyword evidence="6" id="KW-0269">Exonuclease</keyword>
<dbReference type="EMBL" id="JASNGB010000006">
    <property type="protein sequence ID" value="MDL2342839.1"/>
    <property type="molecule type" value="Genomic_DNA"/>
</dbReference>
<dbReference type="Proteomes" id="UP001302059">
    <property type="component" value="Unassembled WGS sequence"/>
</dbReference>
<evidence type="ECO:0000259" key="16">
    <source>
        <dbReference type="PROSITE" id="PS51217"/>
    </source>
</evidence>
<dbReference type="SUPFAM" id="SSF52540">
    <property type="entry name" value="P-loop containing nucleoside triphosphate hydrolases"/>
    <property type="match status" value="1"/>
</dbReference>
<keyword evidence="2 14" id="KW-0547">Nucleotide-binding</keyword>
<comment type="catalytic activity">
    <reaction evidence="13">
        <text>ATP + H2O = ADP + phosphate + H(+)</text>
        <dbReference type="Rhea" id="RHEA:13065"/>
        <dbReference type="ChEBI" id="CHEBI:15377"/>
        <dbReference type="ChEBI" id="CHEBI:15378"/>
        <dbReference type="ChEBI" id="CHEBI:30616"/>
        <dbReference type="ChEBI" id="CHEBI:43474"/>
        <dbReference type="ChEBI" id="CHEBI:456216"/>
        <dbReference type="EC" id="5.6.2.4"/>
    </reaction>
</comment>
<dbReference type="InterPro" id="IPR014017">
    <property type="entry name" value="DNA_helicase_UvrD-like_C"/>
</dbReference>
<comment type="caution">
    <text evidence="17">The sequence shown here is derived from an EMBL/GenBank/DDBJ whole genome shotgun (WGS) entry which is preliminary data.</text>
</comment>
<dbReference type="Pfam" id="PF13361">
    <property type="entry name" value="UvrD_C"/>
    <property type="match status" value="2"/>
</dbReference>
<dbReference type="InterPro" id="IPR000212">
    <property type="entry name" value="DNA_helicase_UvrD/REP"/>
</dbReference>
<evidence type="ECO:0000256" key="1">
    <source>
        <dbReference type="ARBA" id="ARBA00022722"/>
    </source>
</evidence>
<proteinExistence type="predicted"/>
<evidence type="ECO:0000256" key="5">
    <source>
        <dbReference type="ARBA" id="ARBA00022806"/>
    </source>
</evidence>
<sequence>MTTLQANTFTDAQARAIFSGGSVAISAGAGSGKTRVLAERILHFLARGVRPAQIVAVTFTEAAAAELRERVTAVVERRAEAEGGPWPDLVTELALMPVGTIHSLCGRVAREHPVESGAGLGFTVLDELEARAWLDEHLSPVLAELQEDERETLLAVPGKVRRTVLEALLDDPSSAREALRVAAAARRLDPLERARRAWEAALPQWQMAVMALEGVSGPHGDVLEEMRTQTVTLGRDAPLLGQDLLAVRAVLREHSGRIGKGWTAGAKKEVNAALGVIKGLATRDDLAGIPGEATAAHDRAVLALERIFNHVSQRFAALKAEAEVATFADLETFADAALGHSHVRAYYARRWTHLLIDEAQDTNPVQWRILSALAGEGVNLTVVGDEKQSIYAFRRADVQVFRAAQDEVQARAGEVIPMGTSFRTHAALVETLNAFFSSLMAGPDGARPTAARFEPLSAHRTPSPLGQDLPCVEVYDIQAEDIGTARAAEARLLAARIQDLLYAGTPVYDRALGGTRPLKLGDVAVLFRARTHLGTYEQALAAAGIPYVVHGGRGLYDRPEVQDAAGLLRVVADPTADIPLAAFLRGPHVCLTDQALLDLARLREPGESLWDAARRSPDPDAGQAVTWIQGWREASVTLSASQLLMEADRVTGAALVHAAMPDGARRTANLRRFHALLRSWAQSGVRDVVRVAGHLAELERLGAQEAEAVSPSPDAVQLMTIHGSKGLEFPVVIVADVLNQGGGPPPRVRFDAAAGVALKLPGVEEDLPDWEALEALAEERELSENERVAYVAFTRAADLLILLAPGNLGAAARRRLEAFVAHLPAQGVALSYAEASDVRAPRPLPLLAVSGPLRLDVATGPGVILPGTLPVTSLGTYLHCPRLFAYRHLEGREPLVALWSEREAAERSNPEGRLAGRQIGDAVHRALEHGWDRQVMRERFPYFAPADFQTVVTLAEAMAGEAFSSLRGRPFEREKAIQVPLGGLTFEGIVDAFDPEGALVLDYKTDRRMLPEHHLPQLALYAHHLGAREAALAYLRHGTLHTFTADDLERGLAVVRDTARRLTALDFAPTPSASACGFCAFRGVCDAAFKETP</sequence>
<comment type="catalytic activity">
    <reaction evidence="11">
        <text>Couples ATP hydrolysis with the unwinding of duplex DNA by translocating in the 3'-5' direction.</text>
        <dbReference type="EC" id="5.6.2.4"/>
    </reaction>
</comment>
<evidence type="ECO:0000256" key="3">
    <source>
        <dbReference type="ARBA" id="ARBA00022763"/>
    </source>
</evidence>
<dbReference type="Pfam" id="PF00580">
    <property type="entry name" value="UvrD-helicase"/>
    <property type="match status" value="1"/>
</dbReference>
<evidence type="ECO:0000313" key="18">
    <source>
        <dbReference type="Proteomes" id="UP001302059"/>
    </source>
</evidence>
<keyword evidence="3" id="KW-0227">DNA damage</keyword>
<evidence type="ECO:0000256" key="13">
    <source>
        <dbReference type="ARBA" id="ARBA00048988"/>
    </source>
</evidence>
<evidence type="ECO:0000256" key="10">
    <source>
        <dbReference type="ARBA" id="ARBA00023235"/>
    </source>
</evidence>
<dbReference type="PANTHER" id="PTHR11070:SF55">
    <property type="entry name" value="DNA 3'-5' HELICASE"/>
    <property type="match status" value="1"/>
</dbReference>
<evidence type="ECO:0000256" key="7">
    <source>
        <dbReference type="ARBA" id="ARBA00022840"/>
    </source>
</evidence>
<evidence type="ECO:0000259" key="15">
    <source>
        <dbReference type="PROSITE" id="PS51198"/>
    </source>
</evidence>
<dbReference type="Gene3D" id="3.90.320.10">
    <property type="match status" value="1"/>
</dbReference>
<evidence type="ECO:0000256" key="6">
    <source>
        <dbReference type="ARBA" id="ARBA00022839"/>
    </source>
</evidence>
<keyword evidence="8" id="KW-0238">DNA-binding</keyword>
<dbReference type="Gene3D" id="3.40.50.300">
    <property type="entry name" value="P-loop containing nucleotide triphosphate hydrolases"/>
    <property type="match status" value="4"/>
</dbReference>
<evidence type="ECO:0000313" key="17">
    <source>
        <dbReference type="EMBL" id="MDL2342839.1"/>
    </source>
</evidence>
<keyword evidence="18" id="KW-1185">Reference proteome</keyword>
<keyword evidence="1" id="KW-0540">Nuclease</keyword>
<gene>
    <name evidence="17" type="ORF">QOL99_01620</name>
</gene>
<dbReference type="PROSITE" id="PS51217">
    <property type="entry name" value="UVRD_HELICASE_CTER"/>
    <property type="match status" value="1"/>
</dbReference>
<feature type="domain" description="UvrD-like helicase C-terminal" evidence="16">
    <location>
        <begin position="444"/>
        <end position="726"/>
    </location>
</feature>
<dbReference type="InterPro" id="IPR014016">
    <property type="entry name" value="UvrD-like_ATP-bd"/>
</dbReference>
<reference evidence="17 18" key="1">
    <citation type="submission" date="2023-05" db="EMBL/GenBank/DDBJ databases">
        <authorList>
            <person name="Gao F."/>
        </authorList>
    </citation>
    <scope>NUCLEOTIDE SEQUENCE [LARGE SCALE GENOMIC DNA]</scope>
    <source>
        <strain evidence="17 18">MIMF12</strain>
    </source>
</reference>
<evidence type="ECO:0000256" key="12">
    <source>
        <dbReference type="ARBA" id="ARBA00034808"/>
    </source>
</evidence>
<dbReference type="InterPro" id="IPR011604">
    <property type="entry name" value="PDDEXK-like_dom_sf"/>
</dbReference>
<dbReference type="Pfam" id="PF12705">
    <property type="entry name" value="PDDEXK_1"/>
    <property type="match status" value="1"/>
</dbReference>
<keyword evidence="7 14" id="KW-0067">ATP-binding</keyword>
<keyword evidence="5 14" id="KW-0347">Helicase</keyword>
<dbReference type="PROSITE" id="PS51198">
    <property type="entry name" value="UVRD_HELICASE_ATP_BIND"/>
    <property type="match status" value="1"/>
</dbReference>
<dbReference type="InterPro" id="IPR027417">
    <property type="entry name" value="P-loop_NTPase"/>
</dbReference>
<evidence type="ECO:0000256" key="14">
    <source>
        <dbReference type="PROSITE-ProRule" id="PRU00560"/>
    </source>
</evidence>
<keyword evidence="4 14" id="KW-0378">Hydrolase</keyword>
<organism evidence="17 18">
    <name type="scientific">Deinococcus rhizophilus</name>
    <dbReference type="NCBI Taxonomy" id="3049544"/>
    <lineage>
        <taxon>Bacteria</taxon>
        <taxon>Thermotogati</taxon>
        <taxon>Deinococcota</taxon>
        <taxon>Deinococci</taxon>
        <taxon>Deinococcales</taxon>
        <taxon>Deinococcaceae</taxon>
        <taxon>Deinococcus</taxon>
    </lineage>
</organism>
<evidence type="ECO:0000256" key="11">
    <source>
        <dbReference type="ARBA" id="ARBA00034617"/>
    </source>
</evidence>
<feature type="domain" description="UvrD-like helicase ATP-binding" evidence="15">
    <location>
        <begin position="6"/>
        <end position="425"/>
    </location>
</feature>
<evidence type="ECO:0000256" key="9">
    <source>
        <dbReference type="ARBA" id="ARBA00023204"/>
    </source>
</evidence>
<accession>A0ABT7JCR0</accession>
<keyword evidence="9" id="KW-0234">DNA repair</keyword>
<dbReference type="EC" id="5.6.2.4" evidence="12"/>
<dbReference type="PANTHER" id="PTHR11070">
    <property type="entry name" value="UVRD / RECB / PCRA DNA HELICASE FAMILY MEMBER"/>
    <property type="match status" value="1"/>
</dbReference>
<evidence type="ECO:0000256" key="4">
    <source>
        <dbReference type="ARBA" id="ARBA00022801"/>
    </source>
</evidence>
<dbReference type="InterPro" id="IPR038726">
    <property type="entry name" value="PDDEXK_AddAB-type"/>
</dbReference>
<name>A0ABT7JCR0_9DEIO</name>
<evidence type="ECO:0000256" key="2">
    <source>
        <dbReference type="ARBA" id="ARBA00022741"/>
    </source>
</evidence>
<protein>
    <recommendedName>
        <fullName evidence="12">DNA 3'-5' helicase</fullName>
        <ecNumber evidence="12">5.6.2.4</ecNumber>
    </recommendedName>
</protein>